<dbReference type="GeneID" id="16996578"/>
<dbReference type="GO" id="GO:0016117">
    <property type="term" value="P:carotenoid biosynthetic process"/>
    <property type="evidence" value="ECO:0007669"/>
    <property type="project" value="UniProtKB-KW"/>
</dbReference>
<dbReference type="EMBL" id="AP006499">
    <property type="protein sequence ID" value="BAM82026.1"/>
    <property type="molecule type" value="Genomic_DNA"/>
</dbReference>
<dbReference type="eggNOG" id="KOG4411">
    <property type="taxonomic scope" value="Eukaryota"/>
</dbReference>
<dbReference type="EC" id="2.5.1.32" evidence="2"/>
<evidence type="ECO:0000256" key="3">
    <source>
        <dbReference type="ARBA" id="ARBA00022746"/>
    </source>
</evidence>
<evidence type="ECO:0000256" key="1">
    <source>
        <dbReference type="ARBA" id="ARBA00001805"/>
    </source>
</evidence>
<protein>
    <recommendedName>
        <fullName evidence="2">15-cis-phytoene synthase</fullName>
        <ecNumber evidence="2">2.5.1.32</ecNumber>
    </recommendedName>
</protein>
<evidence type="ECO:0000313" key="6">
    <source>
        <dbReference type="Proteomes" id="UP000007014"/>
    </source>
</evidence>
<keyword evidence="6" id="KW-1185">Reference proteome</keyword>
<dbReference type="RefSeq" id="XP_005538062.1">
    <property type="nucleotide sequence ID" value="XM_005538005.1"/>
</dbReference>
<reference evidence="5 6" key="2">
    <citation type="journal article" date="2007" name="BMC Biol.">
        <title>A 100%-complete sequence reveals unusually simple genomic features in the hot-spring red alga Cyanidioschyzon merolae.</title>
        <authorList>
            <person name="Nozaki H."/>
            <person name="Takano H."/>
            <person name="Misumi O."/>
            <person name="Terasawa K."/>
            <person name="Matsuzaki M."/>
            <person name="Maruyama S."/>
            <person name="Nishida K."/>
            <person name="Yagisawa F."/>
            <person name="Yoshida Y."/>
            <person name="Fujiwara T."/>
            <person name="Takio S."/>
            <person name="Tamura K."/>
            <person name="Chung S.J."/>
            <person name="Nakamura S."/>
            <person name="Kuroiwa H."/>
            <person name="Tanaka K."/>
            <person name="Sato N."/>
            <person name="Kuroiwa T."/>
        </authorList>
    </citation>
    <scope>NUCLEOTIDE SEQUENCE [LARGE SCALE GENOMIC DNA]</scope>
    <source>
        <strain evidence="5 6">10D</strain>
    </source>
</reference>
<dbReference type="Gene3D" id="1.10.600.10">
    <property type="entry name" value="Farnesyl Diphosphate Synthase"/>
    <property type="match status" value="1"/>
</dbReference>
<gene>
    <name evidence="5" type="ORF">CYME_CMQ116C</name>
</gene>
<dbReference type="OMA" id="MINAREQ"/>
<reference evidence="5 6" key="1">
    <citation type="journal article" date="2004" name="Nature">
        <title>Genome sequence of the ultrasmall unicellular red alga Cyanidioschyzon merolae 10D.</title>
        <authorList>
            <person name="Matsuzaki M."/>
            <person name="Misumi O."/>
            <person name="Shin-i T."/>
            <person name="Maruyama S."/>
            <person name="Takahara M."/>
            <person name="Miyagishima S."/>
            <person name="Mori T."/>
            <person name="Nishida K."/>
            <person name="Yagisawa F."/>
            <person name="Nishida K."/>
            <person name="Yoshida Y."/>
            <person name="Nishimura Y."/>
            <person name="Nakao S."/>
            <person name="Kobayashi T."/>
            <person name="Momoyama Y."/>
            <person name="Higashiyama T."/>
            <person name="Minoda A."/>
            <person name="Sano M."/>
            <person name="Nomoto H."/>
            <person name="Oishi K."/>
            <person name="Hayashi H."/>
            <person name="Ohta F."/>
            <person name="Nishizaka S."/>
            <person name="Haga S."/>
            <person name="Miura S."/>
            <person name="Morishita T."/>
            <person name="Kabeya Y."/>
            <person name="Terasawa K."/>
            <person name="Suzuki Y."/>
            <person name="Ishii Y."/>
            <person name="Asakawa S."/>
            <person name="Takano H."/>
            <person name="Ohta N."/>
            <person name="Kuroiwa H."/>
            <person name="Tanaka K."/>
            <person name="Shimizu N."/>
            <person name="Sugano S."/>
            <person name="Sato N."/>
            <person name="Nozaki H."/>
            <person name="Ogasawara N."/>
            <person name="Kohara Y."/>
            <person name="Kuroiwa T."/>
        </authorList>
    </citation>
    <scope>NUCLEOTIDE SEQUENCE [LARGE SCALE GENOMIC DNA]</scope>
    <source>
        <strain evidence="5 6">10D</strain>
    </source>
</reference>
<dbReference type="PANTHER" id="PTHR31480">
    <property type="entry name" value="BIFUNCTIONAL LYCOPENE CYCLASE/PHYTOENE SYNTHASE"/>
    <property type="match status" value="1"/>
</dbReference>
<comment type="catalytic activity">
    <reaction evidence="1">
        <text>2 (2E,6E,10E)-geranylgeranyl diphosphate = 15-cis-phytoene + 2 diphosphate</text>
        <dbReference type="Rhea" id="RHEA:34475"/>
        <dbReference type="ChEBI" id="CHEBI:27787"/>
        <dbReference type="ChEBI" id="CHEBI:33019"/>
        <dbReference type="ChEBI" id="CHEBI:58756"/>
        <dbReference type="EC" id="2.5.1.32"/>
    </reaction>
</comment>
<proteinExistence type="predicted"/>
<dbReference type="AlphaFoldDB" id="M1UVJ5"/>
<keyword evidence="3" id="KW-0125">Carotenoid biosynthesis</keyword>
<sequence>MDQWRTPGGYRNLQDFEARQPSSLEKGETGCRTGSTTETHAFTAGRMSVHTFPTSWEPKFPTVLEAQRQDYEYCLQQLRQMEYGAYLINVLHAEQRARCAHAALFAFNLQLARIKDSVSNEDMGRLRLSFFRNAVHGIYDGSSAETGVRTSISSPTLRALCETIQRFALPVEPFEALFAAREQDLKYPQPHTIQDLVEYTQASHGSCIALHARILHAVGANGEPPKRETAQLLDRVAMDVGTAAGLATLLRGAPYHAARLQTYVPRDVMEAWKISAKELVNLQVQSSVDRRGAFQSIALVAEEYLERARSDKETWKRIPRSCRLAFLPAVLAADYLRKLRASGYDAFDRRLQLPMTPGIQLRLLLSRLIGRLL</sequence>
<dbReference type="KEGG" id="cme:CYME_CMQ116C"/>
<dbReference type="HOGENOM" id="CLU_742624_0_0_1"/>
<evidence type="ECO:0000313" key="5">
    <source>
        <dbReference type="EMBL" id="BAM82026.1"/>
    </source>
</evidence>
<evidence type="ECO:0000256" key="4">
    <source>
        <dbReference type="SAM" id="MobiDB-lite"/>
    </source>
</evidence>
<dbReference type="Pfam" id="PF00494">
    <property type="entry name" value="SQS_PSY"/>
    <property type="match status" value="1"/>
</dbReference>
<dbReference type="OrthoDB" id="270318at2759"/>
<feature type="region of interest" description="Disordered" evidence="4">
    <location>
        <begin position="1"/>
        <end position="35"/>
    </location>
</feature>
<dbReference type="STRING" id="280699.M1UVJ5"/>
<dbReference type="InterPro" id="IPR002060">
    <property type="entry name" value="Squ/phyt_synthse"/>
</dbReference>
<organism evidence="5 6">
    <name type="scientific">Cyanidioschyzon merolae (strain NIES-3377 / 10D)</name>
    <name type="common">Unicellular red alga</name>
    <dbReference type="NCBI Taxonomy" id="280699"/>
    <lineage>
        <taxon>Eukaryota</taxon>
        <taxon>Rhodophyta</taxon>
        <taxon>Bangiophyceae</taxon>
        <taxon>Cyanidiales</taxon>
        <taxon>Cyanidiaceae</taxon>
        <taxon>Cyanidioschyzon</taxon>
    </lineage>
</organism>
<dbReference type="Proteomes" id="UP000007014">
    <property type="component" value="Chromosome 17"/>
</dbReference>
<accession>M1UVJ5</accession>
<dbReference type="SUPFAM" id="SSF48576">
    <property type="entry name" value="Terpenoid synthases"/>
    <property type="match status" value="1"/>
</dbReference>
<dbReference type="InterPro" id="IPR008949">
    <property type="entry name" value="Isoprenoid_synthase_dom_sf"/>
</dbReference>
<evidence type="ECO:0000256" key="2">
    <source>
        <dbReference type="ARBA" id="ARBA00012396"/>
    </source>
</evidence>
<dbReference type="Gramene" id="CMQ116CT">
    <property type="protein sequence ID" value="CMQ116CT"/>
    <property type="gene ID" value="CMQ116C"/>
</dbReference>
<name>M1UVJ5_CYAM1</name>